<name>A0A0F9BCH4_9ZZZZ</name>
<dbReference type="AlphaFoldDB" id="A0A0F9BCH4"/>
<sequence>MKPTLEEQIAVSKLSDDECIKLLCPSGLNFWLYRKLPFVWRLVRWNWFNIWTEDEGFVLFLKHGFREWKEVKR</sequence>
<dbReference type="EMBL" id="LAZR01038500">
    <property type="protein sequence ID" value="KKL19405.1"/>
    <property type="molecule type" value="Genomic_DNA"/>
</dbReference>
<evidence type="ECO:0000313" key="1">
    <source>
        <dbReference type="EMBL" id="KKL19405.1"/>
    </source>
</evidence>
<protein>
    <submittedName>
        <fullName evidence="1">Uncharacterized protein</fullName>
    </submittedName>
</protein>
<organism evidence="1">
    <name type="scientific">marine sediment metagenome</name>
    <dbReference type="NCBI Taxonomy" id="412755"/>
    <lineage>
        <taxon>unclassified sequences</taxon>
        <taxon>metagenomes</taxon>
        <taxon>ecological metagenomes</taxon>
    </lineage>
</organism>
<feature type="non-terminal residue" evidence="1">
    <location>
        <position position="73"/>
    </location>
</feature>
<proteinExistence type="predicted"/>
<accession>A0A0F9BCH4</accession>
<comment type="caution">
    <text evidence="1">The sequence shown here is derived from an EMBL/GenBank/DDBJ whole genome shotgun (WGS) entry which is preliminary data.</text>
</comment>
<gene>
    <name evidence="1" type="ORF">LCGC14_2465830</name>
</gene>
<reference evidence="1" key="1">
    <citation type="journal article" date="2015" name="Nature">
        <title>Complex archaea that bridge the gap between prokaryotes and eukaryotes.</title>
        <authorList>
            <person name="Spang A."/>
            <person name="Saw J.H."/>
            <person name="Jorgensen S.L."/>
            <person name="Zaremba-Niedzwiedzka K."/>
            <person name="Martijn J."/>
            <person name="Lind A.E."/>
            <person name="van Eijk R."/>
            <person name="Schleper C."/>
            <person name="Guy L."/>
            <person name="Ettema T.J."/>
        </authorList>
    </citation>
    <scope>NUCLEOTIDE SEQUENCE</scope>
</reference>